<accession>A0ABV7YXE3</accession>
<organism evidence="6 7">
    <name type="scientific">Lacihabitans lacunae</name>
    <dbReference type="NCBI Taxonomy" id="1028214"/>
    <lineage>
        <taxon>Bacteria</taxon>
        <taxon>Pseudomonadati</taxon>
        <taxon>Bacteroidota</taxon>
        <taxon>Cytophagia</taxon>
        <taxon>Cytophagales</taxon>
        <taxon>Leadbetterellaceae</taxon>
        <taxon>Lacihabitans</taxon>
    </lineage>
</organism>
<protein>
    <submittedName>
        <fullName evidence="6">C-type cytochrome</fullName>
    </submittedName>
</protein>
<evidence type="ECO:0000256" key="3">
    <source>
        <dbReference type="ARBA" id="ARBA00023004"/>
    </source>
</evidence>
<dbReference type="InterPro" id="IPR036909">
    <property type="entry name" value="Cyt_c-like_dom_sf"/>
</dbReference>
<dbReference type="PANTHER" id="PTHR33546:SF1">
    <property type="entry name" value="LARGE, MULTIFUNCTIONAL SECRETED PROTEIN"/>
    <property type="match status" value="1"/>
</dbReference>
<dbReference type="Proteomes" id="UP001595616">
    <property type="component" value="Unassembled WGS sequence"/>
</dbReference>
<evidence type="ECO:0000313" key="7">
    <source>
        <dbReference type="Proteomes" id="UP001595616"/>
    </source>
</evidence>
<dbReference type="Gene3D" id="1.10.760.10">
    <property type="entry name" value="Cytochrome c-like domain"/>
    <property type="match status" value="1"/>
</dbReference>
<dbReference type="InterPro" id="IPR011042">
    <property type="entry name" value="6-blade_b-propeller_TolB-like"/>
</dbReference>
<dbReference type="Pfam" id="PF23500">
    <property type="entry name" value="DUF7133"/>
    <property type="match status" value="1"/>
</dbReference>
<gene>
    <name evidence="6" type="ORF">ACFOOI_09995</name>
</gene>
<keyword evidence="3 4" id="KW-0408">Iron</keyword>
<evidence type="ECO:0000256" key="1">
    <source>
        <dbReference type="ARBA" id="ARBA00022617"/>
    </source>
</evidence>
<dbReference type="SUPFAM" id="SSF46626">
    <property type="entry name" value="Cytochrome c"/>
    <property type="match status" value="1"/>
</dbReference>
<comment type="caution">
    <text evidence="6">The sequence shown here is derived from an EMBL/GenBank/DDBJ whole genome shotgun (WGS) entry which is preliminary data.</text>
</comment>
<name>A0ABV7YXE3_9BACT</name>
<reference evidence="7" key="1">
    <citation type="journal article" date="2019" name="Int. J. Syst. Evol. Microbiol.">
        <title>The Global Catalogue of Microorganisms (GCM) 10K type strain sequencing project: providing services to taxonomists for standard genome sequencing and annotation.</title>
        <authorList>
            <consortium name="The Broad Institute Genomics Platform"/>
            <consortium name="The Broad Institute Genome Sequencing Center for Infectious Disease"/>
            <person name="Wu L."/>
            <person name="Ma J."/>
        </authorList>
    </citation>
    <scope>NUCLEOTIDE SEQUENCE [LARGE SCALE GENOMIC DNA]</scope>
    <source>
        <strain evidence="7">CECT 7956</strain>
    </source>
</reference>
<keyword evidence="2 4" id="KW-0479">Metal-binding</keyword>
<dbReference type="PANTHER" id="PTHR33546">
    <property type="entry name" value="LARGE, MULTIFUNCTIONAL SECRETED PROTEIN-RELATED"/>
    <property type="match status" value="1"/>
</dbReference>
<dbReference type="InterPro" id="IPR055557">
    <property type="entry name" value="DUF7133"/>
</dbReference>
<evidence type="ECO:0000256" key="2">
    <source>
        <dbReference type="ARBA" id="ARBA00022723"/>
    </source>
</evidence>
<evidence type="ECO:0000259" key="5">
    <source>
        <dbReference type="PROSITE" id="PS51007"/>
    </source>
</evidence>
<evidence type="ECO:0000313" key="6">
    <source>
        <dbReference type="EMBL" id="MFC3810985.1"/>
    </source>
</evidence>
<dbReference type="InterPro" id="IPR009056">
    <property type="entry name" value="Cyt_c-like_dom"/>
</dbReference>
<sequence length="765" mass="85552">MLLFLKLINNLHILSYMKLSTSKFSLKVIVSGLSLLLLGFSIVAFEEPKISLDGYKIEEGFDLQIIAAEPNLKAPVSMDFDNKGRMWVVEMINYMPNLEGIGEEEPTGRISILEDLDHDGTIDHRKTFLDKLVLPRALAHVYGGLLYVDGPKLYFVEIKNDKPGKKTLVDPLYADGGNVEHSSNGLMMNIDNWIYNSNWNFRYRLKNGVWLKEPTSNRGQWGITKDNFGRLYYNNNSTNLQADFVLPNKVTRNRFYKPSVAENKKIASDLVYPISKADVNRGYQKGVLNEEGYLVSVTAACGPLVYRGGAFPAGYKQNAFVCVPEANLIKRNILNFGKTQTVAIQAEVGREFLASTDEGFRPVNLFTGPDGAMYVVDMHRGIIQHKAYISQFLAEKLALKQMDTLQNAGRILKITSKEIKGFQIPDFSKASSKELVGYLSHPNGWLRDRSQQLLIQKKDLSVVKDLIALSKTNSETGNGLHALFVLEGLNALNFNIISDIITNSTQPETIAHALGLAERFAIAANVPKMKTICDNLLARNDEVVDLYIPLSLQNWLKISEKTFMPILAKIDQKYIDQKIYQEAIVSNLEGKEEKYLSTMNPSKNLKNFLTTAIDNHKKNEMNSIYVKVKKDTDNRTKGLMLFRSICATCHGADGKGIQDLAPPLKGSEYIDGSIHRLAAIILHGISGPISVGGKQYLLNNDMPGMINNTSVSDEDIADIIRFTQNAYAKEGKNITASEVKKLRAQKPEGSGIFSEKQLLETEFER</sequence>
<dbReference type="PROSITE" id="PS51007">
    <property type="entry name" value="CYTC"/>
    <property type="match status" value="1"/>
</dbReference>
<dbReference type="Gene3D" id="2.120.10.30">
    <property type="entry name" value="TolB, C-terminal domain"/>
    <property type="match status" value="1"/>
</dbReference>
<keyword evidence="1 4" id="KW-0349">Heme</keyword>
<dbReference type="SUPFAM" id="SSF101898">
    <property type="entry name" value="NHL repeat"/>
    <property type="match status" value="1"/>
</dbReference>
<dbReference type="RefSeq" id="WP_379837582.1">
    <property type="nucleotide sequence ID" value="NZ_JBHRYQ010000001.1"/>
</dbReference>
<dbReference type="EMBL" id="JBHRYQ010000001">
    <property type="protein sequence ID" value="MFC3810985.1"/>
    <property type="molecule type" value="Genomic_DNA"/>
</dbReference>
<evidence type="ECO:0000256" key="4">
    <source>
        <dbReference type="PROSITE-ProRule" id="PRU00433"/>
    </source>
</evidence>
<feature type="domain" description="Cytochrome c" evidence="5">
    <location>
        <begin position="633"/>
        <end position="727"/>
    </location>
</feature>
<proteinExistence type="predicted"/>
<dbReference type="Pfam" id="PF00034">
    <property type="entry name" value="Cytochrom_C"/>
    <property type="match status" value="1"/>
</dbReference>
<keyword evidence="7" id="KW-1185">Reference proteome</keyword>